<reference evidence="2" key="1">
    <citation type="journal article" date="2019" name="Int. J. Syst. Evol. Microbiol.">
        <title>The Global Catalogue of Microorganisms (GCM) 10K type strain sequencing project: providing services to taxonomists for standard genome sequencing and annotation.</title>
        <authorList>
            <consortium name="The Broad Institute Genomics Platform"/>
            <consortium name="The Broad Institute Genome Sequencing Center for Infectious Disease"/>
            <person name="Wu L."/>
            <person name="Ma J."/>
        </authorList>
    </citation>
    <scope>NUCLEOTIDE SEQUENCE [LARGE SCALE GENOMIC DNA]</scope>
    <source>
        <strain evidence="2">XZYJT-10</strain>
    </source>
</reference>
<protein>
    <submittedName>
        <fullName evidence="1">2OG-Fe dioxygenase family protein</fullName>
    </submittedName>
</protein>
<gene>
    <name evidence="1" type="ORF">ACFQS1_25215</name>
</gene>
<accession>A0ABW2HX36</accession>
<dbReference type="Gene3D" id="2.60.120.620">
    <property type="entry name" value="q2cbj1_9rhob like domain"/>
    <property type="match status" value="1"/>
</dbReference>
<name>A0ABW2HX36_9ACTN</name>
<dbReference type="EMBL" id="JBHTBJ010000021">
    <property type="protein sequence ID" value="MFC7277306.1"/>
    <property type="molecule type" value="Genomic_DNA"/>
</dbReference>
<dbReference type="Proteomes" id="UP001596548">
    <property type="component" value="Unassembled WGS sequence"/>
</dbReference>
<dbReference type="Pfam" id="PF10014">
    <property type="entry name" value="2OG-Fe_Oxy_2"/>
    <property type="match status" value="1"/>
</dbReference>
<sequence length="246" mass="26538">MNTATVPSDPSATVRIDKRAAELTADGFIALGGDDFGILATDPDLRTLHAEWDELPLDEAMPAGATFRHRRFGRLGVEIDGRGASLSPLQHTTFKQDATINPMHMGRERNFAPLSQQTLRLPVLHALIATDAGIAAAAAGIRSWIVNLHFVRIIARGDEAGLPTPEGRHRDGHLYVAMHLLGRSGCTGGESRVYRGDEQVAKLTMTDVLDSLMVDDNRVSHEVTPIVPDGGRGVRDMLLVDLNAAA</sequence>
<evidence type="ECO:0000313" key="2">
    <source>
        <dbReference type="Proteomes" id="UP001596548"/>
    </source>
</evidence>
<keyword evidence="2" id="KW-1185">Reference proteome</keyword>
<dbReference type="InterPro" id="IPR018724">
    <property type="entry name" value="2OG-Fe_dioxygenase"/>
</dbReference>
<keyword evidence="1" id="KW-0223">Dioxygenase</keyword>
<dbReference type="RefSeq" id="WP_378972711.1">
    <property type="nucleotide sequence ID" value="NZ_JBHTBJ010000021.1"/>
</dbReference>
<dbReference type="GO" id="GO:0051213">
    <property type="term" value="F:dioxygenase activity"/>
    <property type="evidence" value="ECO:0007669"/>
    <property type="project" value="UniProtKB-KW"/>
</dbReference>
<evidence type="ECO:0000313" key="1">
    <source>
        <dbReference type="EMBL" id="MFC7277306.1"/>
    </source>
</evidence>
<comment type="caution">
    <text evidence="1">The sequence shown here is derived from an EMBL/GenBank/DDBJ whole genome shotgun (WGS) entry which is preliminary data.</text>
</comment>
<proteinExistence type="predicted"/>
<organism evidence="1 2">
    <name type="scientific">Paractinoplanes rhizophilus</name>
    <dbReference type="NCBI Taxonomy" id="1416877"/>
    <lineage>
        <taxon>Bacteria</taxon>
        <taxon>Bacillati</taxon>
        <taxon>Actinomycetota</taxon>
        <taxon>Actinomycetes</taxon>
        <taxon>Micromonosporales</taxon>
        <taxon>Micromonosporaceae</taxon>
        <taxon>Paractinoplanes</taxon>
    </lineage>
</organism>
<keyword evidence="1" id="KW-0560">Oxidoreductase</keyword>